<sequence length="49" mass="5598">MTLVSYIKRSTKCNYSSQGREAAHLRYFHTSVTLSACELMEGRIVTTEQ</sequence>
<name>V2Y190_9FIRM</name>
<dbReference type="AlphaFoldDB" id="V2Y190"/>
<dbReference type="STRING" id="592026.GCWU0000282_001603"/>
<dbReference type="EMBL" id="ACIL03000013">
    <property type="protein sequence ID" value="ESL02733.1"/>
    <property type="molecule type" value="Genomic_DNA"/>
</dbReference>
<evidence type="ECO:0000313" key="2">
    <source>
        <dbReference type="Proteomes" id="UP000018227"/>
    </source>
</evidence>
<evidence type="ECO:0000313" key="1">
    <source>
        <dbReference type="EMBL" id="ESL02733.1"/>
    </source>
</evidence>
<reference evidence="1 2" key="1">
    <citation type="submission" date="2013-06" db="EMBL/GenBank/DDBJ databases">
        <authorList>
            <person name="Weinstock G."/>
            <person name="Sodergren E."/>
            <person name="Clifton S."/>
            <person name="Fulton L."/>
            <person name="Fulton B."/>
            <person name="Courtney L."/>
            <person name="Fronick C."/>
            <person name="Harrison M."/>
            <person name="Strong C."/>
            <person name="Farmer C."/>
            <person name="Delahaunty K."/>
            <person name="Markovic C."/>
            <person name="Hall O."/>
            <person name="Minx P."/>
            <person name="Tomlinson C."/>
            <person name="Mitreva M."/>
            <person name="Nelson J."/>
            <person name="Hou S."/>
            <person name="Wollam A."/>
            <person name="Pepin K.H."/>
            <person name="Johnson M."/>
            <person name="Bhonagiri V."/>
            <person name="Nash W.E."/>
            <person name="Warren W."/>
            <person name="Chinwalla A."/>
            <person name="Mardis E.R."/>
            <person name="Wilson R.K."/>
        </authorList>
    </citation>
    <scope>NUCLEOTIDE SEQUENCE [LARGE SCALE GENOMIC DNA]</scope>
    <source>
        <strain evidence="1 2">ATCC 51271</strain>
    </source>
</reference>
<protein>
    <submittedName>
        <fullName evidence="1">Uncharacterized protein</fullName>
    </submittedName>
</protein>
<gene>
    <name evidence="1" type="ORF">GCWU0000282_001603</name>
</gene>
<dbReference type="HOGENOM" id="CLU_3133696_0_0_9"/>
<organism evidence="1 2">
    <name type="scientific">Catonella morbi ATCC 51271</name>
    <dbReference type="NCBI Taxonomy" id="592026"/>
    <lineage>
        <taxon>Bacteria</taxon>
        <taxon>Bacillati</taxon>
        <taxon>Bacillota</taxon>
        <taxon>Clostridia</taxon>
        <taxon>Lachnospirales</taxon>
        <taxon>Lachnospiraceae</taxon>
        <taxon>Catonella</taxon>
    </lineage>
</organism>
<proteinExistence type="predicted"/>
<comment type="caution">
    <text evidence="1">The sequence shown here is derived from an EMBL/GenBank/DDBJ whole genome shotgun (WGS) entry which is preliminary data.</text>
</comment>
<accession>V2Y190</accession>
<dbReference type="Proteomes" id="UP000018227">
    <property type="component" value="Unassembled WGS sequence"/>
</dbReference>
<keyword evidence="2" id="KW-1185">Reference proteome</keyword>